<dbReference type="PATRIC" id="fig|146537.3.peg.7334"/>
<dbReference type="AlphaFoldDB" id="A0A0K8PXA5"/>
<gene>
    <name evidence="1" type="ORF">SAZU_6972</name>
</gene>
<evidence type="ECO:0000313" key="1">
    <source>
        <dbReference type="EMBL" id="GAP52099.1"/>
    </source>
</evidence>
<dbReference type="RefSeq" id="WP_269085490.1">
    <property type="nucleotide sequence ID" value="NZ_DF968407.1"/>
</dbReference>
<protein>
    <submittedName>
        <fullName evidence="1">Transposase, IS4 family protein</fullName>
    </submittedName>
</protein>
<evidence type="ECO:0000313" key="2">
    <source>
        <dbReference type="Proteomes" id="UP000053859"/>
    </source>
</evidence>
<dbReference type="EMBL" id="DF968407">
    <property type="protein sequence ID" value="GAP52099.1"/>
    <property type="molecule type" value="Genomic_DNA"/>
</dbReference>
<keyword evidence="2" id="KW-1185">Reference proteome</keyword>
<dbReference type="Proteomes" id="UP000053859">
    <property type="component" value="Unassembled WGS sequence"/>
</dbReference>
<proteinExistence type="predicted"/>
<organism evidence="1 2">
    <name type="scientific">Streptomyces azureus</name>
    <dbReference type="NCBI Taxonomy" id="146537"/>
    <lineage>
        <taxon>Bacteria</taxon>
        <taxon>Bacillati</taxon>
        <taxon>Actinomycetota</taxon>
        <taxon>Actinomycetes</taxon>
        <taxon>Kitasatosporales</taxon>
        <taxon>Streptomycetaceae</taxon>
        <taxon>Streptomyces</taxon>
    </lineage>
</organism>
<name>A0A0K8PXA5_STRAJ</name>
<sequence length="42" mass="4604">MVTLRNLAIGLMRQAGWTNIAAAADHYRSRPAYATALLKITC</sequence>
<accession>A0A0K8PXA5</accession>
<reference evidence="1" key="1">
    <citation type="journal article" date="2015" name="Genome Announc.">
        <title>Draft Genome Sequence of Thiostrepton-Producing Streptomyces azureus ATCC 14921.</title>
        <authorList>
            <person name="Sakihara K."/>
            <person name="Maeda J."/>
            <person name="Tashiro K."/>
            <person name="Fujino Y."/>
            <person name="Kuhara S."/>
            <person name="Ohshima T."/>
            <person name="Ogata S."/>
            <person name="Doi K."/>
        </authorList>
    </citation>
    <scope>NUCLEOTIDE SEQUENCE [LARGE SCALE GENOMIC DNA]</scope>
    <source>
        <strain evidence="1">ATCC14921</strain>
    </source>
</reference>